<dbReference type="Proteomes" id="UP001060215">
    <property type="component" value="Chromosome 4"/>
</dbReference>
<organism evidence="1 2">
    <name type="scientific">Camellia lanceoleosa</name>
    <dbReference type="NCBI Taxonomy" id="1840588"/>
    <lineage>
        <taxon>Eukaryota</taxon>
        <taxon>Viridiplantae</taxon>
        <taxon>Streptophyta</taxon>
        <taxon>Embryophyta</taxon>
        <taxon>Tracheophyta</taxon>
        <taxon>Spermatophyta</taxon>
        <taxon>Magnoliopsida</taxon>
        <taxon>eudicotyledons</taxon>
        <taxon>Gunneridae</taxon>
        <taxon>Pentapetalae</taxon>
        <taxon>asterids</taxon>
        <taxon>Ericales</taxon>
        <taxon>Theaceae</taxon>
        <taxon>Camellia</taxon>
    </lineage>
</organism>
<gene>
    <name evidence="1" type="ORF">LOK49_LG05G03427</name>
</gene>
<dbReference type="EMBL" id="CM045761">
    <property type="protein sequence ID" value="KAI8013997.1"/>
    <property type="molecule type" value="Genomic_DNA"/>
</dbReference>
<protein>
    <submittedName>
        <fullName evidence="1">Uncharacterized protein</fullName>
    </submittedName>
</protein>
<name>A0ACC0HKA3_9ERIC</name>
<keyword evidence="2" id="KW-1185">Reference proteome</keyword>
<reference evidence="1 2" key="1">
    <citation type="journal article" date="2022" name="Plant J.">
        <title>Chromosome-level genome of Camellia lanceoleosa provides a valuable resource for understanding genome evolution and self-incompatibility.</title>
        <authorList>
            <person name="Gong W."/>
            <person name="Xiao S."/>
            <person name="Wang L."/>
            <person name="Liao Z."/>
            <person name="Chang Y."/>
            <person name="Mo W."/>
            <person name="Hu G."/>
            <person name="Li W."/>
            <person name="Zhao G."/>
            <person name="Zhu H."/>
            <person name="Hu X."/>
            <person name="Ji K."/>
            <person name="Xiang X."/>
            <person name="Song Q."/>
            <person name="Yuan D."/>
            <person name="Jin S."/>
            <person name="Zhang L."/>
        </authorList>
    </citation>
    <scope>NUCLEOTIDE SEQUENCE [LARGE SCALE GENOMIC DNA]</scope>
    <source>
        <strain evidence="1">SQ_2022a</strain>
    </source>
</reference>
<accession>A0ACC0HKA3</accession>
<evidence type="ECO:0000313" key="2">
    <source>
        <dbReference type="Proteomes" id="UP001060215"/>
    </source>
</evidence>
<sequence length="151" mass="16910">MLINPFEITILYFINLYAHDKTLLLIFAGECETTGLYFDTYSTKNNYNCSINGCIICHICHNPAKGFCCYGAGVSGKYSDERRVIESGGILVATPLISFEDITHLLLIVAKMAQEVNIILETHVVDQPRIHYFVQIGMANPKVQRCGRQSS</sequence>
<evidence type="ECO:0000313" key="1">
    <source>
        <dbReference type="EMBL" id="KAI8013997.1"/>
    </source>
</evidence>
<comment type="caution">
    <text evidence="1">The sequence shown here is derived from an EMBL/GenBank/DDBJ whole genome shotgun (WGS) entry which is preliminary data.</text>
</comment>
<proteinExistence type="predicted"/>